<gene>
    <name evidence="1" type="ORF">MNB_SV-3-1144</name>
</gene>
<evidence type="ECO:0008006" key="2">
    <source>
        <dbReference type="Google" id="ProtNLM"/>
    </source>
</evidence>
<name>A0A1W1CLN2_9ZZZZ</name>
<dbReference type="EMBL" id="FPHI01000030">
    <property type="protein sequence ID" value="SFV66607.1"/>
    <property type="molecule type" value="Genomic_DNA"/>
</dbReference>
<proteinExistence type="predicted"/>
<accession>A0A1W1CLN2</accession>
<reference evidence="1" key="1">
    <citation type="submission" date="2016-10" db="EMBL/GenBank/DDBJ databases">
        <authorList>
            <person name="de Groot N.N."/>
        </authorList>
    </citation>
    <scope>NUCLEOTIDE SEQUENCE</scope>
</reference>
<organism evidence="1">
    <name type="scientific">hydrothermal vent metagenome</name>
    <dbReference type="NCBI Taxonomy" id="652676"/>
    <lineage>
        <taxon>unclassified sequences</taxon>
        <taxon>metagenomes</taxon>
        <taxon>ecological metagenomes</taxon>
    </lineage>
</organism>
<sequence>MHNNNIDNNVAGHLADSMVGLGKALEVIDSRQNEQEKLLKASIKANYQAGTKEGKKRYAAELVKEYGSKAKVATILGLSRARITQLTKSPKKNGK</sequence>
<evidence type="ECO:0000313" key="1">
    <source>
        <dbReference type="EMBL" id="SFV66607.1"/>
    </source>
</evidence>
<dbReference type="AlphaFoldDB" id="A0A1W1CLN2"/>
<protein>
    <recommendedName>
        <fullName evidence="2">Resolvase HTH domain-containing protein</fullName>
    </recommendedName>
</protein>